<dbReference type="PANTHER" id="PTHR30012">
    <property type="entry name" value="GENERAL SECRETION PATHWAY PROTEIN"/>
    <property type="match status" value="1"/>
</dbReference>
<dbReference type="PANTHER" id="PTHR30012:SF0">
    <property type="entry name" value="TYPE II SECRETION SYSTEM PROTEIN F-RELATED"/>
    <property type="match status" value="1"/>
</dbReference>
<evidence type="ECO:0000259" key="8">
    <source>
        <dbReference type="Pfam" id="PF00482"/>
    </source>
</evidence>
<evidence type="ECO:0000256" key="2">
    <source>
        <dbReference type="ARBA" id="ARBA00005745"/>
    </source>
</evidence>
<sequence length="318" mass="34040">MKVPIQSQLRACQLLGELLAAGFSLPQGLAYLGVALPKQKPAWTALQAALAAGSGFAEALAQAHFHAVIVLQVQLASVHGQLAESLQQAGAYLQLQVANRRRLQQLLIYPAVLMGLLVILQLVLWLAILPTLQMQPDPRWWVPLAVMAAVVLVSGIAALALRRRPTLRLQLSWWVPGIKGVVRGYYQYQFVVGASHFLGAGQGLSAYCQQLAKLPPGVLQGVGARVISRLATGAALGDAMAEPLIYAPAAELVQLGQPPELVQAGMALFAQSLFQALAARFERLLALIQPVLFLAIGAQIVWVYLQILGPLYHGIGSP</sequence>
<feature type="transmembrane region" description="Helical" evidence="7">
    <location>
        <begin position="140"/>
        <end position="161"/>
    </location>
</feature>
<evidence type="ECO:0000313" key="10">
    <source>
        <dbReference type="Proteomes" id="UP001597252"/>
    </source>
</evidence>
<evidence type="ECO:0000256" key="7">
    <source>
        <dbReference type="SAM" id="Phobius"/>
    </source>
</evidence>
<evidence type="ECO:0000256" key="5">
    <source>
        <dbReference type="ARBA" id="ARBA00022989"/>
    </source>
</evidence>
<organism evidence="9 10">
    <name type="scientific">Lacticaseibacillus baoqingensis</name>
    <dbReference type="NCBI Taxonomy" id="2486013"/>
    <lineage>
        <taxon>Bacteria</taxon>
        <taxon>Bacillati</taxon>
        <taxon>Bacillota</taxon>
        <taxon>Bacilli</taxon>
        <taxon>Lactobacillales</taxon>
        <taxon>Lactobacillaceae</taxon>
        <taxon>Lacticaseibacillus</taxon>
    </lineage>
</organism>
<dbReference type="InterPro" id="IPR042094">
    <property type="entry name" value="T2SS_GspF_sf"/>
</dbReference>
<gene>
    <name evidence="9" type="ORF">ACFQ5J_01155</name>
</gene>
<evidence type="ECO:0000313" key="9">
    <source>
        <dbReference type="EMBL" id="MFD1483856.1"/>
    </source>
</evidence>
<keyword evidence="4 7" id="KW-0812">Transmembrane</keyword>
<dbReference type="Pfam" id="PF00482">
    <property type="entry name" value="T2SSF"/>
    <property type="match status" value="1"/>
</dbReference>
<comment type="similarity">
    <text evidence="2">Belongs to the GSP F family.</text>
</comment>
<proteinExistence type="inferred from homology"/>
<dbReference type="InterPro" id="IPR018076">
    <property type="entry name" value="T2SS_GspF_dom"/>
</dbReference>
<accession>A0ABW4E3W7</accession>
<keyword evidence="6 7" id="KW-0472">Membrane</keyword>
<keyword evidence="5 7" id="KW-1133">Transmembrane helix</keyword>
<dbReference type="InterPro" id="IPR003004">
    <property type="entry name" value="GspF/PilC"/>
</dbReference>
<feature type="transmembrane region" description="Helical" evidence="7">
    <location>
        <begin position="284"/>
        <end position="305"/>
    </location>
</feature>
<evidence type="ECO:0000256" key="1">
    <source>
        <dbReference type="ARBA" id="ARBA00004651"/>
    </source>
</evidence>
<dbReference type="EMBL" id="JBHTON010000003">
    <property type="protein sequence ID" value="MFD1483856.1"/>
    <property type="molecule type" value="Genomic_DNA"/>
</dbReference>
<evidence type="ECO:0000256" key="6">
    <source>
        <dbReference type="ARBA" id="ARBA00023136"/>
    </source>
</evidence>
<dbReference type="Gene3D" id="1.20.81.30">
    <property type="entry name" value="Type II secretion system (T2SS), domain F"/>
    <property type="match status" value="1"/>
</dbReference>
<evidence type="ECO:0000256" key="4">
    <source>
        <dbReference type="ARBA" id="ARBA00022692"/>
    </source>
</evidence>
<comment type="subcellular location">
    <subcellularLocation>
        <location evidence="1">Cell membrane</location>
        <topology evidence="1">Multi-pass membrane protein</topology>
    </subcellularLocation>
</comment>
<evidence type="ECO:0000256" key="3">
    <source>
        <dbReference type="ARBA" id="ARBA00022475"/>
    </source>
</evidence>
<feature type="transmembrane region" description="Helical" evidence="7">
    <location>
        <begin position="106"/>
        <end position="128"/>
    </location>
</feature>
<protein>
    <submittedName>
        <fullName evidence="9">Type II secretion system F family protein</fullName>
    </submittedName>
</protein>
<dbReference type="RefSeq" id="WP_125748825.1">
    <property type="nucleotide sequence ID" value="NZ_JBHTON010000003.1"/>
</dbReference>
<reference evidence="10" key="1">
    <citation type="journal article" date="2019" name="Int. J. Syst. Evol. Microbiol.">
        <title>The Global Catalogue of Microorganisms (GCM) 10K type strain sequencing project: providing services to taxonomists for standard genome sequencing and annotation.</title>
        <authorList>
            <consortium name="The Broad Institute Genomics Platform"/>
            <consortium name="The Broad Institute Genome Sequencing Center for Infectious Disease"/>
            <person name="Wu L."/>
            <person name="Ma J."/>
        </authorList>
    </citation>
    <scope>NUCLEOTIDE SEQUENCE [LARGE SCALE GENOMIC DNA]</scope>
    <source>
        <strain evidence="10">CCM 8903</strain>
    </source>
</reference>
<keyword evidence="10" id="KW-1185">Reference proteome</keyword>
<keyword evidence="3" id="KW-1003">Cell membrane</keyword>
<dbReference type="Proteomes" id="UP001597252">
    <property type="component" value="Unassembled WGS sequence"/>
</dbReference>
<comment type="caution">
    <text evidence="9">The sequence shown here is derived from an EMBL/GenBank/DDBJ whole genome shotgun (WGS) entry which is preliminary data.</text>
</comment>
<name>A0ABW4E3W7_9LACO</name>
<feature type="domain" description="Type II secretion system protein GspF" evidence="8">
    <location>
        <begin position="12"/>
        <end position="130"/>
    </location>
</feature>